<proteinExistence type="predicted"/>
<feature type="domain" description="DUF6985" evidence="1">
    <location>
        <begin position="70"/>
        <end position="219"/>
    </location>
</feature>
<dbReference type="InterPro" id="IPR054254">
    <property type="entry name" value="DUF6985"/>
</dbReference>
<protein>
    <recommendedName>
        <fullName evidence="1">DUF6985 domain-containing protein</fullName>
    </recommendedName>
</protein>
<gene>
    <name evidence="2" type="ORF">SAMN04490188_2788</name>
</gene>
<dbReference type="Pfam" id="PF22481">
    <property type="entry name" value="DUF6985"/>
    <property type="match status" value="1"/>
</dbReference>
<evidence type="ECO:0000313" key="2">
    <source>
        <dbReference type="EMBL" id="SEE15166.1"/>
    </source>
</evidence>
<reference evidence="2 3" key="1">
    <citation type="submission" date="2016-10" db="EMBL/GenBank/DDBJ databases">
        <authorList>
            <person name="Varghese N."/>
            <person name="Submissions S."/>
        </authorList>
    </citation>
    <scope>NUCLEOTIDE SEQUENCE [LARGE SCALE GENOMIC DNA]</scope>
    <source>
        <strain evidence="2 3">BS3780</strain>
    </source>
</reference>
<dbReference type="RefSeq" id="WP_074849543.1">
    <property type="nucleotide sequence ID" value="NZ_FNTT01000002.1"/>
</dbReference>
<comment type="caution">
    <text evidence="2">The sequence shown here is derived from an EMBL/GenBank/DDBJ whole genome shotgun (WGS) entry which is preliminary data.</text>
</comment>
<dbReference type="Proteomes" id="UP000183915">
    <property type="component" value="Unassembled WGS sequence"/>
</dbReference>
<name>A0ABY0Z0U7_9PSED</name>
<evidence type="ECO:0000313" key="3">
    <source>
        <dbReference type="Proteomes" id="UP000183915"/>
    </source>
</evidence>
<sequence length="221" mass="25021">MIRAPWGDEQYWRGRETKDRQWIERTTKKGTDLFCGTQRGRFVGFARFINKFVPFLLRRLKMSFVSGSDFGELLFDGVWTGLCDVVIFGCHHEVPLVVQTFDGDPISETQRLAFREFDSNKIAISLLIEETVFNYYLGRVEEYRGCFGAEEVDIKAPRVHAVDDMHGLVSLKCIKVMSAFNTSAREIGFIFDATFDPQLGLGVLVTNGSVEAVDAQDILLG</sequence>
<keyword evidence="3" id="KW-1185">Reference proteome</keyword>
<organism evidence="2 3">
    <name type="scientific">Pseudomonas kilonensis</name>
    <dbReference type="NCBI Taxonomy" id="132476"/>
    <lineage>
        <taxon>Bacteria</taxon>
        <taxon>Pseudomonadati</taxon>
        <taxon>Pseudomonadota</taxon>
        <taxon>Gammaproteobacteria</taxon>
        <taxon>Pseudomonadales</taxon>
        <taxon>Pseudomonadaceae</taxon>
        <taxon>Pseudomonas</taxon>
    </lineage>
</organism>
<evidence type="ECO:0000259" key="1">
    <source>
        <dbReference type="Pfam" id="PF22481"/>
    </source>
</evidence>
<dbReference type="EMBL" id="FNTT01000002">
    <property type="protein sequence ID" value="SEE15166.1"/>
    <property type="molecule type" value="Genomic_DNA"/>
</dbReference>
<accession>A0ABY0Z0U7</accession>